<dbReference type="AlphaFoldDB" id="A0A8X8VZY6"/>
<reference evidence="8" key="1">
    <citation type="submission" date="2018-01" db="EMBL/GenBank/DDBJ databases">
        <authorList>
            <person name="Mao J.F."/>
        </authorList>
    </citation>
    <scope>NUCLEOTIDE SEQUENCE</scope>
    <source>
        <strain evidence="8">Huo1</strain>
        <tissue evidence="8">Leaf</tissue>
    </source>
</reference>
<dbReference type="GO" id="GO:0005634">
    <property type="term" value="C:nucleus"/>
    <property type="evidence" value="ECO:0007669"/>
    <property type="project" value="UniProtKB-SubCell"/>
</dbReference>
<dbReference type="InterPro" id="IPR025422">
    <property type="entry name" value="TGA_domain"/>
</dbReference>
<evidence type="ECO:0000259" key="7">
    <source>
        <dbReference type="PROSITE" id="PS51806"/>
    </source>
</evidence>
<feature type="domain" description="DOG1" evidence="7">
    <location>
        <begin position="1"/>
        <end position="204"/>
    </location>
</feature>
<keyword evidence="5" id="KW-0804">Transcription</keyword>
<dbReference type="Proteomes" id="UP000298416">
    <property type="component" value="Unassembled WGS sequence"/>
</dbReference>
<accession>A0A8X8VZY6</accession>
<gene>
    <name evidence="8" type="ORF">SASPL_154313</name>
</gene>
<dbReference type="GO" id="GO:0006351">
    <property type="term" value="P:DNA-templated transcription"/>
    <property type="evidence" value="ECO:0007669"/>
    <property type="project" value="InterPro"/>
</dbReference>
<evidence type="ECO:0000256" key="4">
    <source>
        <dbReference type="ARBA" id="ARBA00023159"/>
    </source>
</evidence>
<dbReference type="PANTHER" id="PTHR45693">
    <property type="entry name" value="TRANSCRIPTION FACTOR TGA9"/>
    <property type="match status" value="1"/>
</dbReference>
<keyword evidence="3" id="KW-0238">DNA-binding</keyword>
<dbReference type="PANTHER" id="PTHR45693:SF13">
    <property type="entry name" value="TRANSCRIPTION FACTOR TGA10"/>
    <property type="match status" value="1"/>
</dbReference>
<keyword evidence="9" id="KW-1185">Reference proteome</keyword>
<keyword evidence="4" id="KW-0010">Activator</keyword>
<evidence type="ECO:0000256" key="5">
    <source>
        <dbReference type="ARBA" id="ARBA00023163"/>
    </source>
</evidence>
<dbReference type="PROSITE" id="PS51806">
    <property type="entry name" value="DOG1"/>
    <property type="match status" value="1"/>
</dbReference>
<evidence type="ECO:0000256" key="6">
    <source>
        <dbReference type="ARBA" id="ARBA00023242"/>
    </source>
</evidence>
<reference evidence="8" key="2">
    <citation type="submission" date="2020-08" db="EMBL/GenBank/DDBJ databases">
        <title>Plant Genome Project.</title>
        <authorList>
            <person name="Zhang R.-G."/>
        </authorList>
    </citation>
    <scope>NUCLEOTIDE SEQUENCE</scope>
    <source>
        <strain evidence="8">Huo1</strain>
        <tissue evidence="8">Leaf</tissue>
    </source>
</reference>
<name>A0A8X8VZY6_SALSN</name>
<dbReference type="GO" id="GO:0043565">
    <property type="term" value="F:sequence-specific DNA binding"/>
    <property type="evidence" value="ECO:0007669"/>
    <property type="project" value="InterPro"/>
</dbReference>
<evidence type="ECO:0000256" key="2">
    <source>
        <dbReference type="ARBA" id="ARBA00023015"/>
    </source>
</evidence>
<evidence type="ECO:0000313" key="8">
    <source>
        <dbReference type="EMBL" id="KAG6385478.1"/>
    </source>
</evidence>
<proteinExistence type="predicted"/>
<organism evidence="8">
    <name type="scientific">Salvia splendens</name>
    <name type="common">Scarlet sage</name>
    <dbReference type="NCBI Taxonomy" id="180675"/>
    <lineage>
        <taxon>Eukaryota</taxon>
        <taxon>Viridiplantae</taxon>
        <taxon>Streptophyta</taxon>
        <taxon>Embryophyta</taxon>
        <taxon>Tracheophyta</taxon>
        <taxon>Spermatophyta</taxon>
        <taxon>Magnoliopsida</taxon>
        <taxon>eudicotyledons</taxon>
        <taxon>Gunneridae</taxon>
        <taxon>Pentapetalae</taxon>
        <taxon>asterids</taxon>
        <taxon>lamiids</taxon>
        <taxon>Lamiales</taxon>
        <taxon>Lamiaceae</taxon>
        <taxon>Nepetoideae</taxon>
        <taxon>Mentheae</taxon>
        <taxon>Salviinae</taxon>
        <taxon>Salvia</taxon>
        <taxon>Salvia subgen. Calosphace</taxon>
        <taxon>core Calosphace</taxon>
    </lineage>
</organism>
<keyword evidence="2" id="KW-0805">Transcription regulation</keyword>
<evidence type="ECO:0000256" key="3">
    <source>
        <dbReference type="ARBA" id="ARBA00023125"/>
    </source>
</evidence>
<comment type="subcellular location">
    <subcellularLocation>
        <location evidence="1">Nucleus</location>
    </subcellularLocation>
</comment>
<comment type="caution">
    <text evidence="8">The sequence shown here is derived from an EMBL/GenBank/DDBJ whole genome shotgun (WGS) entry which is preliminary data.</text>
</comment>
<dbReference type="Pfam" id="PF14144">
    <property type="entry name" value="DOG1"/>
    <property type="match status" value="1"/>
</dbReference>
<keyword evidence="6" id="KW-0539">Nucleus</keyword>
<evidence type="ECO:0000256" key="1">
    <source>
        <dbReference type="ARBA" id="ARBA00004123"/>
    </source>
</evidence>
<sequence length="204" mass="22757">MLQVKFSNGAAISTNGAIRIEKKPAQNLKIVSENNKDIIEGFIDSIKIVALKRKALKNDVFHVFTGMWKAPSERCFMWMGGFRPSAAIKIVLSQMEGLMEQQRAGLSGLHRSTNEAEAAITDGFERLDQCPTQTIVGNTFIMPPDVKTYMTQMSIATKQVSALQGVVTQDDVLEGDTCQLVKTPGRTDQKFVIQKRRYSRRKST</sequence>
<dbReference type="EMBL" id="PNBA02000022">
    <property type="protein sequence ID" value="KAG6385478.1"/>
    <property type="molecule type" value="Genomic_DNA"/>
</dbReference>
<protein>
    <recommendedName>
        <fullName evidence="7">DOG1 domain-containing protein</fullName>
    </recommendedName>
</protein>
<evidence type="ECO:0000313" key="9">
    <source>
        <dbReference type="Proteomes" id="UP000298416"/>
    </source>
</evidence>